<keyword evidence="3 7" id="KW-0507">mRNA processing</keyword>
<evidence type="ECO:0000256" key="2">
    <source>
        <dbReference type="ARBA" id="ARBA00007203"/>
    </source>
</evidence>
<dbReference type="GO" id="GO:0005681">
    <property type="term" value="C:spliceosomal complex"/>
    <property type="evidence" value="ECO:0007669"/>
    <property type="project" value="UniProtKB-UniRule"/>
</dbReference>
<feature type="compositionally biased region" description="Basic and acidic residues" evidence="8">
    <location>
        <begin position="576"/>
        <end position="586"/>
    </location>
</feature>
<protein>
    <recommendedName>
        <fullName evidence="7">Pre-mRNA-splicing factor SLU7</fullName>
    </recommendedName>
</protein>
<feature type="compositionally biased region" description="Acidic residues" evidence="8">
    <location>
        <begin position="235"/>
        <end position="254"/>
    </location>
</feature>
<accession>A0A9W7LBH5</accession>
<evidence type="ECO:0000256" key="8">
    <source>
        <dbReference type="SAM" id="MobiDB-lite"/>
    </source>
</evidence>
<feature type="region of interest" description="Disordered" evidence="8">
    <location>
        <begin position="1"/>
        <end position="48"/>
    </location>
</feature>
<dbReference type="PANTHER" id="PTHR12942">
    <property type="entry name" value="STEP II SPLICING FACTOR SLU7"/>
    <property type="match status" value="1"/>
</dbReference>
<feature type="compositionally biased region" description="Basic and acidic residues" evidence="8">
    <location>
        <begin position="437"/>
        <end position="453"/>
    </location>
</feature>
<evidence type="ECO:0000256" key="4">
    <source>
        <dbReference type="ARBA" id="ARBA00022728"/>
    </source>
</evidence>
<keyword evidence="11" id="KW-1185">Reference proteome</keyword>
<evidence type="ECO:0000256" key="7">
    <source>
        <dbReference type="RuleBase" id="RU367071"/>
    </source>
</evidence>
<feature type="compositionally biased region" description="Basic and acidic residues" evidence="8">
    <location>
        <begin position="1"/>
        <end position="24"/>
    </location>
</feature>
<dbReference type="AlphaFoldDB" id="A0A9W7LBH5"/>
<feature type="domain" description="Pre-mRNA-splicing factor SLU7" evidence="9">
    <location>
        <begin position="179"/>
        <end position="477"/>
    </location>
</feature>
<evidence type="ECO:0000256" key="6">
    <source>
        <dbReference type="ARBA" id="ARBA00023242"/>
    </source>
</evidence>
<comment type="caution">
    <text evidence="10">The sequence shown here is derived from an EMBL/GenBank/DDBJ whole genome shotgun (WGS) entry which is preliminary data.</text>
</comment>
<feature type="compositionally biased region" description="Basic and acidic residues" evidence="8">
    <location>
        <begin position="224"/>
        <end position="233"/>
    </location>
</feature>
<dbReference type="GO" id="GO:0030628">
    <property type="term" value="F:pre-mRNA 3'-splice site binding"/>
    <property type="evidence" value="ECO:0007669"/>
    <property type="project" value="UniProtKB-UniRule"/>
</dbReference>
<reference evidence="11" key="1">
    <citation type="journal article" date="2023" name="Commun. Biol.">
        <title>Genome analysis of Parmales, the sister group of diatoms, reveals the evolutionary specialization of diatoms from phago-mixotrophs to photoautotrophs.</title>
        <authorList>
            <person name="Ban H."/>
            <person name="Sato S."/>
            <person name="Yoshikawa S."/>
            <person name="Yamada K."/>
            <person name="Nakamura Y."/>
            <person name="Ichinomiya M."/>
            <person name="Sato N."/>
            <person name="Blanc-Mathieu R."/>
            <person name="Endo H."/>
            <person name="Kuwata A."/>
            <person name="Ogata H."/>
        </authorList>
    </citation>
    <scope>NUCLEOTIDE SEQUENCE [LARGE SCALE GENOMIC DNA]</scope>
</reference>
<dbReference type="InterPro" id="IPR021715">
    <property type="entry name" value="Slu7_dom"/>
</dbReference>
<proteinExistence type="inferred from homology"/>
<gene>
    <name evidence="10" type="ORF">TrCOL_g3327</name>
</gene>
<organism evidence="10 11">
    <name type="scientific">Triparma columacea</name>
    <dbReference type="NCBI Taxonomy" id="722753"/>
    <lineage>
        <taxon>Eukaryota</taxon>
        <taxon>Sar</taxon>
        <taxon>Stramenopiles</taxon>
        <taxon>Ochrophyta</taxon>
        <taxon>Bolidophyceae</taxon>
        <taxon>Parmales</taxon>
        <taxon>Triparmaceae</taxon>
        <taxon>Triparma</taxon>
    </lineage>
</organism>
<evidence type="ECO:0000256" key="3">
    <source>
        <dbReference type="ARBA" id="ARBA00022664"/>
    </source>
</evidence>
<evidence type="ECO:0000313" key="11">
    <source>
        <dbReference type="Proteomes" id="UP001165065"/>
    </source>
</evidence>
<feature type="region of interest" description="Disordered" evidence="8">
    <location>
        <begin position="576"/>
        <end position="641"/>
    </location>
</feature>
<sequence>MSESVPKHTTESRDDRRKQRELAEARQAGTAAPAIDVTSGQMINPHNPEFITKKPWYLGGDSTGPTLDHQAAGEKERELTLSTADNVVRQERDALKKKMKKINKSGMGFEVGMWVEALKKGKRPYLMAKVTRVGKKGNEVDLEFEDGGKEKGVRTSNGRVKATKVGSRAATSSGAHGKLTYASKRDAYHGYDVGEEHNKTIEKFNNREAIRRKLREEALAKARLEKGEAKANGEEGSEDSDSDSDADSDDSENEFVEKEGKGFTTRLARQGGVGGAQMMVTARNLRIREDTAKYLRNLDPNSAYYDPKSRSMRDNPNPEVNPEDLQFAGDNFTRITGDAVDLADTQLFAWDAQGQGINEMHAQANPSQAELLKKKYKKETETLKVTKKMAVLDKYGGGEYLDGGDGMGGGGGLEGTGVKTSGETVAERNLRFGVSTEQKEYSRDGRVKKEDGKPVPMPKSKYEEDVYVNGHTTVWGSYFHKGAFKWGYGDDHSLLRSSYYTGMNGRKANDEANGMRFGTGGAGTAALEQQRAMLKAKPKNGDVSNKHVRKKQSDLYGDGTAGSTLDEKKLKEAIKKQKEFEKKGDTGGEEEKDDRKRKYNSMASVEVTAEEMEAYRMAKKRDEGGDLLDKIADTEELLEYK</sequence>
<feature type="region of interest" description="Disordered" evidence="8">
    <location>
        <begin position="224"/>
        <end position="269"/>
    </location>
</feature>
<feature type="region of interest" description="Disordered" evidence="8">
    <location>
        <begin position="537"/>
        <end position="562"/>
    </location>
</feature>
<dbReference type="Proteomes" id="UP001165065">
    <property type="component" value="Unassembled WGS sequence"/>
</dbReference>
<keyword evidence="6 7" id="KW-0539">Nucleus</keyword>
<feature type="compositionally biased region" description="Basic and acidic residues" evidence="8">
    <location>
        <begin position="613"/>
        <end position="641"/>
    </location>
</feature>
<feature type="region of interest" description="Disordered" evidence="8">
    <location>
        <begin position="436"/>
        <end position="457"/>
    </location>
</feature>
<comment type="subunit">
    <text evidence="7">Associated with the spliceosome.</text>
</comment>
<feature type="region of interest" description="Disordered" evidence="8">
    <location>
        <begin position="151"/>
        <end position="177"/>
    </location>
</feature>
<dbReference type="Pfam" id="PF11708">
    <property type="entry name" value="Slu7"/>
    <property type="match status" value="1"/>
</dbReference>
<dbReference type="InterPro" id="IPR039974">
    <property type="entry name" value="Splicing_factor_SLU7"/>
</dbReference>
<evidence type="ECO:0000256" key="5">
    <source>
        <dbReference type="ARBA" id="ARBA00023187"/>
    </source>
</evidence>
<name>A0A9W7LBH5_9STRA</name>
<evidence type="ECO:0000259" key="9">
    <source>
        <dbReference type="Pfam" id="PF11708"/>
    </source>
</evidence>
<comment type="similarity">
    <text evidence="2 7">Belongs to the SLU7 family.</text>
</comment>
<dbReference type="PANTHER" id="PTHR12942:SF2">
    <property type="entry name" value="PRE-MRNA-SPLICING FACTOR SLU7"/>
    <property type="match status" value="1"/>
</dbReference>
<keyword evidence="4 7" id="KW-0747">Spliceosome</keyword>
<comment type="function">
    <text evidence="7">Involved in pre-mRNA splicing.</text>
</comment>
<dbReference type="OrthoDB" id="249612at2759"/>
<comment type="subcellular location">
    <subcellularLocation>
        <location evidence="1 7">Nucleus</location>
    </subcellularLocation>
</comment>
<dbReference type="GO" id="GO:0000398">
    <property type="term" value="P:mRNA splicing, via spliceosome"/>
    <property type="evidence" value="ECO:0007669"/>
    <property type="project" value="UniProtKB-UniRule"/>
</dbReference>
<keyword evidence="5 7" id="KW-0508">mRNA splicing</keyword>
<evidence type="ECO:0000256" key="1">
    <source>
        <dbReference type="ARBA" id="ARBA00004123"/>
    </source>
</evidence>
<dbReference type="EMBL" id="BRYA01000235">
    <property type="protein sequence ID" value="GMI45055.1"/>
    <property type="molecule type" value="Genomic_DNA"/>
</dbReference>
<evidence type="ECO:0000313" key="10">
    <source>
        <dbReference type="EMBL" id="GMI45055.1"/>
    </source>
</evidence>